<evidence type="ECO:0000313" key="3">
    <source>
        <dbReference type="EMBL" id="KAJ8748145.1"/>
    </source>
</evidence>
<protein>
    <recommendedName>
        <fullName evidence="2">Protein ZIP4 homolog</fullName>
    </recommendedName>
</protein>
<dbReference type="InterPro" id="IPR013940">
    <property type="entry name" value="Spo22/ZIP4/TEX11"/>
</dbReference>
<dbReference type="Gene3D" id="1.25.40.10">
    <property type="entry name" value="Tetratricopeptide repeat domain"/>
    <property type="match status" value="2"/>
</dbReference>
<gene>
    <name evidence="3" type="ORF">K2173_000553</name>
</gene>
<keyword evidence="1" id="KW-0469">Meiosis</keyword>
<dbReference type="SUPFAM" id="SSF81901">
    <property type="entry name" value="HCP-like"/>
    <property type="match status" value="1"/>
</dbReference>
<evidence type="ECO:0000256" key="2">
    <source>
        <dbReference type="ARBA" id="ARBA00031845"/>
    </source>
</evidence>
<dbReference type="GO" id="GO:0090173">
    <property type="term" value="P:regulation of synaptonemal complex assembly"/>
    <property type="evidence" value="ECO:0007669"/>
    <property type="project" value="InterPro"/>
</dbReference>
<sequence length="933" mass="102953">MRIAELSSPDSPSNHHNHLLSQIDSLIKQIEPPTPTLSLPENISSDLRQTLTQLLQLSPYPNSLKLHIWKLSYRLWNACVDISNAVSICPSPHSSSPSPSLASVAMLRHIAADMLSLAVDVTGVPSPVVKSASFYYKTGLVWNDLRNFELASTCFERATDTVSKLDASKISDAGERKLLMDLNLARSRTAWEASDRSLALTLLNRAKSLLFGSSDHLKLLASQYLAFGKNALSKNDNNEGLKLMNEALELYEKGLSAARTRDQTMELKELRSKTLRFISAVHLQKGEYENVIKCVRVLRQGNDGEQHASLPVLAMKAWLGLSRYGEAENELRSMVVNKGIPERVWVSAVEAYFEAAGTAGAETAKGVFLGLLGRCHVSAGSAVRVVHRVVGDADAAGCVQGSEVRAKVVADLVSDERVVALFAGDAAAKERMAMHAILWNCGSGRFRSKDYETSAEMFEKSLLYVPSSMGNRALRAKGFRVLCLCYLGLSLLDRAQEYINEAEKLEPNVASSFLKFKINLERKDHVGAINQIEAMKMCLDFTPDFLSLSAHEAVACHAFPVAVASLSNLLNFYTSGKPMPTTEVVVLRTLVTILSQGPGNEPEVLKFMKRAHARVSELGTRCFFGKDETGKREQNWFAVTSWNFGTQCGKEKKYELCADFLRLVPDFYDGLLDGEISVTVFKSLVLTVSAMIASENQKQIALVDDEVKQAVVLLDTAWKILTSISMDKRLLDDQITGIEPELFFMYTFNALEIHGRIDNSGPLQLLLVKKFVSSNASNPKYLLQIGLCASQGPRANHEVAVFALNESLSALLSSPSPNYKEIALILRRLIAVSTIHKGDSDDDSVHNIYKQAYRIMVGLKVGEYPTDEGKWLALTAWNRAALPMKLGKVDTAKKWMSVGLELAEKVDGMETYKACMTDFLTAFEKNIQLQTNG</sequence>
<dbReference type="PANTHER" id="PTHR40375">
    <property type="entry name" value="SPORULATION-SPECIFIC PROTEIN 22"/>
    <property type="match status" value="1"/>
</dbReference>
<dbReference type="InterPro" id="IPR039057">
    <property type="entry name" value="Spo22/ZIP4"/>
</dbReference>
<accession>A0AAV8S7Y4</accession>
<dbReference type="InterPro" id="IPR019734">
    <property type="entry name" value="TPR_rpt"/>
</dbReference>
<dbReference type="EMBL" id="JAIWQS010000012">
    <property type="protein sequence ID" value="KAJ8748145.1"/>
    <property type="molecule type" value="Genomic_DNA"/>
</dbReference>
<evidence type="ECO:0000313" key="4">
    <source>
        <dbReference type="Proteomes" id="UP001159364"/>
    </source>
</evidence>
<dbReference type="InterPro" id="IPR011990">
    <property type="entry name" value="TPR-like_helical_dom_sf"/>
</dbReference>
<evidence type="ECO:0000256" key="1">
    <source>
        <dbReference type="ARBA" id="ARBA00023254"/>
    </source>
</evidence>
<dbReference type="SMART" id="SM00028">
    <property type="entry name" value="TPR"/>
    <property type="match status" value="3"/>
</dbReference>
<dbReference type="GO" id="GO:0051321">
    <property type="term" value="P:meiotic cell cycle"/>
    <property type="evidence" value="ECO:0007669"/>
    <property type="project" value="UniProtKB-KW"/>
</dbReference>
<comment type="caution">
    <text evidence="3">The sequence shown here is derived from an EMBL/GenBank/DDBJ whole genome shotgun (WGS) entry which is preliminary data.</text>
</comment>
<dbReference type="Proteomes" id="UP001159364">
    <property type="component" value="Linkage Group LG12"/>
</dbReference>
<name>A0AAV8S7Y4_9ROSI</name>
<dbReference type="Pfam" id="PF08631">
    <property type="entry name" value="SPO22"/>
    <property type="match status" value="1"/>
</dbReference>
<proteinExistence type="predicted"/>
<reference evidence="3 4" key="1">
    <citation type="submission" date="2021-09" db="EMBL/GenBank/DDBJ databases">
        <title>Genomic insights and catalytic innovation underlie evolution of tropane alkaloids biosynthesis.</title>
        <authorList>
            <person name="Wang Y.-J."/>
            <person name="Tian T."/>
            <person name="Huang J.-P."/>
            <person name="Huang S.-X."/>
        </authorList>
    </citation>
    <scope>NUCLEOTIDE SEQUENCE [LARGE SCALE GENOMIC DNA]</scope>
    <source>
        <strain evidence="3">KIB-2018</strain>
        <tissue evidence="3">Leaf</tissue>
    </source>
</reference>
<organism evidence="3 4">
    <name type="scientific">Erythroxylum novogranatense</name>
    <dbReference type="NCBI Taxonomy" id="1862640"/>
    <lineage>
        <taxon>Eukaryota</taxon>
        <taxon>Viridiplantae</taxon>
        <taxon>Streptophyta</taxon>
        <taxon>Embryophyta</taxon>
        <taxon>Tracheophyta</taxon>
        <taxon>Spermatophyta</taxon>
        <taxon>Magnoliopsida</taxon>
        <taxon>eudicotyledons</taxon>
        <taxon>Gunneridae</taxon>
        <taxon>Pentapetalae</taxon>
        <taxon>rosids</taxon>
        <taxon>fabids</taxon>
        <taxon>Malpighiales</taxon>
        <taxon>Erythroxylaceae</taxon>
        <taxon>Erythroxylum</taxon>
    </lineage>
</organism>
<dbReference type="PANTHER" id="PTHR40375:SF2">
    <property type="entry name" value="SPORULATION-SPECIFIC PROTEIN 22"/>
    <property type="match status" value="1"/>
</dbReference>
<keyword evidence="4" id="KW-1185">Reference proteome</keyword>
<dbReference type="AlphaFoldDB" id="A0AAV8S7Y4"/>